<organism evidence="1 2">
    <name type="scientific">Nocardioides eburneiflavus</name>
    <dbReference type="NCBI Taxonomy" id="2518372"/>
    <lineage>
        <taxon>Bacteria</taxon>
        <taxon>Bacillati</taxon>
        <taxon>Actinomycetota</taxon>
        <taxon>Actinomycetes</taxon>
        <taxon>Propionibacteriales</taxon>
        <taxon>Nocardioidaceae</taxon>
        <taxon>Nocardioides</taxon>
    </lineage>
</organism>
<dbReference type="OrthoDB" id="4087214at2"/>
<protein>
    <submittedName>
        <fullName evidence="1">Uncharacterized protein</fullName>
    </submittedName>
</protein>
<reference evidence="1 2" key="1">
    <citation type="submission" date="2019-04" db="EMBL/GenBank/DDBJ databases">
        <title>Three New Species of Nocardioides, Nocardioides euryhalodurans sp. nov., Nocardioides seonyuensis sp. nov. and Nocardioides eburneoflavus sp. nov. Isolated from Soil.</title>
        <authorList>
            <person name="Roh S.G."/>
            <person name="Lee C."/>
            <person name="Kim M.-K."/>
            <person name="Kim S.B."/>
        </authorList>
    </citation>
    <scope>NUCLEOTIDE SEQUENCE [LARGE SCALE GENOMIC DNA]</scope>
    <source>
        <strain evidence="1 2">MMS17-SY213</strain>
    </source>
</reference>
<evidence type="ECO:0000313" key="1">
    <source>
        <dbReference type="EMBL" id="TGN65041.1"/>
    </source>
</evidence>
<dbReference type="EMBL" id="SRRO01000001">
    <property type="protein sequence ID" value="TGN65041.1"/>
    <property type="molecule type" value="Genomic_DNA"/>
</dbReference>
<accession>A0A4Z1BUV5</accession>
<keyword evidence="2" id="KW-1185">Reference proteome</keyword>
<evidence type="ECO:0000313" key="2">
    <source>
        <dbReference type="Proteomes" id="UP000297496"/>
    </source>
</evidence>
<dbReference type="AlphaFoldDB" id="A0A4Z1BUV5"/>
<comment type="caution">
    <text evidence="1">The sequence shown here is derived from an EMBL/GenBank/DDBJ whole genome shotgun (WGS) entry which is preliminary data.</text>
</comment>
<sequence length="305" mass="33306">MTSDSEGPDSADTARAQDFLDRLELNGRIADQVRELLVQSARLVAEEFTNLATTDWPEHAQAAHAADRSSTLDERYGTVSDLIRDEARLDLHTVSDTLRGYAALIETQSSFVGAVACGRAVYESSVWAASVLDGSIGPEVRSQRALTRRLARLHATQRHVTLLDPTSEPDAAACEESDYILALARSRGWKVIDGRFAPSIGTRLSVEKLAPTLPGAVGVEGYAWGAASSLIHGEQPTLAQSWISFSFDRIPAWLTGAWTPSVPFGTRIAFATVSDYIGEEVGHEAWELLHRTWDTARSQPAGWRF</sequence>
<name>A0A4Z1BUV5_9ACTN</name>
<dbReference type="RefSeq" id="WP_135839544.1">
    <property type="nucleotide sequence ID" value="NZ_SRRO01000001.1"/>
</dbReference>
<gene>
    <name evidence="1" type="ORF">EXE59_14500</name>
</gene>
<proteinExistence type="predicted"/>
<dbReference type="Proteomes" id="UP000297496">
    <property type="component" value="Unassembled WGS sequence"/>
</dbReference>